<keyword evidence="2" id="KW-1185">Reference proteome</keyword>
<dbReference type="AlphaFoldDB" id="A0A318HKI5"/>
<dbReference type="EMBL" id="QJJU01000003">
    <property type="protein sequence ID" value="PXX11334.1"/>
    <property type="molecule type" value="Genomic_DNA"/>
</dbReference>
<evidence type="ECO:0000313" key="2">
    <source>
        <dbReference type="Proteomes" id="UP000247781"/>
    </source>
</evidence>
<gene>
    <name evidence="1" type="ORF">C8E89_103423</name>
</gene>
<dbReference type="RefSeq" id="WP_235658272.1">
    <property type="nucleotide sequence ID" value="NZ_QJJU01000003.1"/>
</dbReference>
<reference evidence="1 2" key="2">
    <citation type="submission" date="2018-06" db="EMBL/GenBank/DDBJ databases">
        <title>Sequencing of bacterial isolates from soil warming experiment in Harvard Forest, Massachusetts, USA.</title>
        <authorList>
            <person name="Deangelis K.PhD."/>
        </authorList>
    </citation>
    <scope>NUCLEOTIDE SEQUENCE [LARGE SCALE GENOMIC DNA]</scope>
    <source>
        <strain evidence="1 2">GAS496</strain>
    </source>
</reference>
<dbReference type="InterPro" id="IPR012349">
    <property type="entry name" value="Split_barrel_FMN-bd"/>
</dbReference>
<organism evidence="1 2">
    <name type="scientific">Mycolicibacterium moriokaense</name>
    <dbReference type="NCBI Taxonomy" id="39691"/>
    <lineage>
        <taxon>Bacteria</taxon>
        <taxon>Bacillati</taxon>
        <taxon>Actinomycetota</taxon>
        <taxon>Actinomycetes</taxon>
        <taxon>Mycobacteriales</taxon>
        <taxon>Mycobacteriaceae</taxon>
        <taxon>Mycolicibacterium</taxon>
    </lineage>
</organism>
<dbReference type="Proteomes" id="UP000247781">
    <property type="component" value="Unassembled WGS sequence"/>
</dbReference>
<comment type="caution">
    <text evidence="1">The sequence shown here is derived from an EMBL/GenBank/DDBJ whole genome shotgun (WGS) entry which is preliminary data.</text>
</comment>
<reference evidence="2" key="1">
    <citation type="submission" date="2018-05" db="EMBL/GenBank/DDBJ databases">
        <authorList>
            <person name="Deangelis K."/>
            <person name="Huntemann M."/>
            <person name="Clum A."/>
            <person name="Pillay M."/>
            <person name="Palaniappan K."/>
            <person name="Varghese N."/>
            <person name="Mikhailova N."/>
            <person name="Stamatis D."/>
            <person name="Reddy T."/>
            <person name="Daum C."/>
            <person name="Shapiro N."/>
            <person name="Ivanova N."/>
            <person name="Kyrpides N."/>
            <person name="Woyke T."/>
        </authorList>
    </citation>
    <scope>NUCLEOTIDE SEQUENCE [LARGE SCALE GENOMIC DNA]</scope>
    <source>
        <strain evidence="2">GAS496</strain>
    </source>
</reference>
<name>A0A318HKI5_9MYCO</name>
<dbReference type="Gene3D" id="2.30.110.10">
    <property type="entry name" value="Electron Transport, Fmn-binding Protein, Chain A"/>
    <property type="match status" value="1"/>
</dbReference>
<evidence type="ECO:0000313" key="1">
    <source>
        <dbReference type="EMBL" id="PXX11334.1"/>
    </source>
</evidence>
<proteinExistence type="predicted"/>
<accession>A0A318HKI5</accession>
<sequence>MFGSGVGPSQAATVEVRGHKSGRTISFPVVVTDYDGERFLVAMLGQKTNWVRNLRAGDGRAVLQRGQREDVSLVEDLSDRRPAILRRYLELAPGARPFFPIDRRASLSDFERIVEQYPVFRVDR</sequence>
<protein>
    <submittedName>
        <fullName evidence="1">Uncharacterized protein DUF385</fullName>
    </submittedName>
</protein>